<protein>
    <submittedName>
        <fullName evidence="3">ComF family protein</fullName>
    </submittedName>
</protein>
<reference evidence="4" key="1">
    <citation type="submission" date="2017-09" db="EMBL/GenBank/DDBJ databases">
        <title>Depth-based differentiation of microbial function through sediment-hosted aquifers and enrichment of novel symbionts in the deep terrestrial subsurface.</title>
        <authorList>
            <person name="Probst A.J."/>
            <person name="Ladd B."/>
            <person name="Jarett J.K."/>
            <person name="Geller-Mcgrath D.E."/>
            <person name="Sieber C.M.K."/>
            <person name="Emerson J.B."/>
            <person name="Anantharaman K."/>
            <person name="Thomas B.C."/>
            <person name="Malmstrom R."/>
            <person name="Stieglmeier M."/>
            <person name="Klingl A."/>
            <person name="Woyke T."/>
            <person name="Ryan C.M."/>
            <person name="Banfield J.F."/>
        </authorList>
    </citation>
    <scope>NUCLEOTIDE SEQUENCE [LARGE SCALE GENOMIC DNA]</scope>
</reference>
<feature type="domain" description="Double zinc ribbon" evidence="2">
    <location>
        <begin position="15"/>
        <end position="78"/>
    </location>
</feature>
<comment type="similarity">
    <text evidence="1">Belongs to the ComF/GntX family.</text>
</comment>
<dbReference type="SUPFAM" id="SSF53271">
    <property type="entry name" value="PRTase-like"/>
    <property type="match status" value="1"/>
</dbReference>
<evidence type="ECO:0000259" key="2">
    <source>
        <dbReference type="Pfam" id="PF18912"/>
    </source>
</evidence>
<accession>A0A2M7SES9</accession>
<dbReference type="Proteomes" id="UP000229307">
    <property type="component" value="Unassembled WGS sequence"/>
</dbReference>
<evidence type="ECO:0000256" key="1">
    <source>
        <dbReference type="ARBA" id="ARBA00008007"/>
    </source>
</evidence>
<proteinExistence type="inferred from homology"/>
<dbReference type="EMBL" id="PFMR01000055">
    <property type="protein sequence ID" value="PIZ17989.1"/>
    <property type="molecule type" value="Genomic_DNA"/>
</dbReference>
<dbReference type="InterPro" id="IPR044005">
    <property type="entry name" value="DZR_2"/>
</dbReference>
<organism evidence="3 4">
    <name type="scientific">Candidatus Desantisbacteria bacterium CG_4_10_14_0_8_um_filter_48_22</name>
    <dbReference type="NCBI Taxonomy" id="1974543"/>
    <lineage>
        <taxon>Bacteria</taxon>
        <taxon>Candidatus Desantisiibacteriota</taxon>
    </lineage>
</organism>
<comment type="caution">
    <text evidence="3">The sequence shown here is derived from an EMBL/GenBank/DDBJ whole genome shotgun (WGS) entry which is preliminary data.</text>
</comment>
<gene>
    <name evidence="3" type="ORF">COY52_01855</name>
</gene>
<dbReference type="Gene3D" id="3.40.50.2020">
    <property type="match status" value="1"/>
</dbReference>
<name>A0A2M7SES9_9BACT</name>
<evidence type="ECO:0000313" key="4">
    <source>
        <dbReference type="Proteomes" id="UP000229307"/>
    </source>
</evidence>
<dbReference type="PANTHER" id="PTHR47505">
    <property type="entry name" value="DNA UTILIZATION PROTEIN YHGH"/>
    <property type="match status" value="1"/>
</dbReference>
<dbReference type="InterPro" id="IPR051910">
    <property type="entry name" value="ComF/GntX_DNA_util-trans"/>
</dbReference>
<dbReference type="Pfam" id="PF18912">
    <property type="entry name" value="DZR_2"/>
    <property type="match status" value="1"/>
</dbReference>
<sequence length="249" mass="27966">MDSGQNSLRYFAEGLLNFIYPPRCLACSKLLEDNAGLCGQCFEEIRIIVDPYCQRCGMPLDPPEAFKGIETPLCADCRNHRRPFALARSIGRYEGVLKKCIHLFKYKGRKVILKPIDKLISLYFPGLFPVEKISFIVPVPLHRKRLREREFNQSELVADMIGSKYGIPVLADILSRTVYTSPQVALTRDERAENVKGAFKAGESSWLPKSNILLVDDVYTTGATACECARVLKQAGAESVYIFTLAHDV</sequence>
<dbReference type="PANTHER" id="PTHR47505:SF1">
    <property type="entry name" value="DNA UTILIZATION PROTEIN YHGH"/>
    <property type="match status" value="1"/>
</dbReference>
<dbReference type="InterPro" id="IPR029057">
    <property type="entry name" value="PRTase-like"/>
</dbReference>
<dbReference type="InterPro" id="IPR000836">
    <property type="entry name" value="PRTase_dom"/>
</dbReference>
<dbReference type="CDD" id="cd06223">
    <property type="entry name" value="PRTases_typeI"/>
    <property type="match status" value="1"/>
</dbReference>
<dbReference type="AlphaFoldDB" id="A0A2M7SES9"/>
<evidence type="ECO:0000313" key="3">
    <source>
        <dbReference type="EMBL" id="PIZ17989.1"/>
    </source>
</evidence>